<dbReference type="GO" id="GO:0003729">
    <property type="term" value="F:mRNA binding"/>
    <property type="evidence" value="ECO:0007669"/>
    <property type="project" value="UniProtKB-ARBA"/>
</dbReference>
<evidence type="ECO:0000259" key="5">
    <source>
        <dbReference type="Pfam" id="PF17135"/>
    </source>
</evidence>
<keyword evidence="7" id="KW-1185">Reference proteome</keyword>
<feature type="domain" description="Large ribosomal subunit protein uL15/eL18" evidence="5">
    <location>
        <begin position="132"/>
        <end position="266"/>
    </location>
</feature>
<dbReference type="SUPFAM" id="SSF52080">
    <property type="entry name" value="Ribosomal proteins L15p and L18e"/>
    <property type="match status" value="1"/>
</dbReference>
<gene>
    <name evidence="6" type="ORF">H0E87_005313</name>
</gene>
<dbReference type="Gene3D" id="3.100.10.10">
    <property type="match status" value="1"/>
</dbReference>
<evidence type="ECO:0000256" key="1">
    <source>
        <dbReference type="ARBA" id="ARBA00006815"/>
    </source>
</evidence>
<organism evidence="6 7">
    <name type="scientific">Populus deltoides</name>
    <name type="common">Eastern poplar</name>
    <name type="synonym">Eastern cottonwood</name>
    <dbReference type="NCBI Taxonomy" id="3696"/>
    <lineage>
        <taxon>Eukaryota</taxon>
        <taxon>Viridiplantae</taxon>
        <taxon>Streptophyta</taxon>
        <taxon>Embryophyta</taxon>
        <taxon>Tracheophyta</taxon>
        <taxon>Spermatophyta</taxon>
        <taxon>Magnoliopsida</taxon>
        <taxon>eudicotyledons</taxon>
        <taxon>Gunneridae</taxon>
        <taxon>Pentapetalae</taxon>
        <taxon>rosids</taxon>
        <taxon>fabids</taxon>
        <taxon>Malpighiales</taxon>
        <taxon>Salicaceae</taxon>
        <taxon>Saliceae</taxon>
        <taxon>Populus</taxon>
    </lineage>
</organism>
<comment type="caution">
    <text evidence="6">The sequence shown here is derived from an EMBL/GenBank/DDBJ whole genome shotgun (WGS) entry which is preliminary data.</text>
</comment>
<dbReference type="PANTHER" id="PTHR10934">
    <property type="entry name" value="60S RIBOSOMAL PROTEIN L18"/>
    <property type="match status" value="1"/>
</dbReference>
<reference evidence="6" key="1">
    <citation type="journal article" date="2021" name="J. Hered.">
        <title>Genome Assembly of Salicaceae Populus deltoides (Eastern Cottonwood) I-69 Based on Nanopore Sequencing and Hi-C Technologies.</title>
        <authorList>
            <person name="Bai S."/>
            <person name="Wu H."/>
            <person name="Zhang J."/>
            <person name="Pan Z."/>
            <person name="Zhao W."/>
            <person name="Li Z."/>
            <person name="Tong C."/>
        </authorList>
    </citation>
    <scope>NUCLEOTIDE SEQUENCE</scope>
    <source>
        <tissue evidence="6">Leaf</tissue>
    </source>
</reference>
<evidence type="ECO:0000313" key="7">
    <source>
        <dbReference type="Proteomes" id="UP000807159"/>
    </source>
</evidence>
<dbReference type="InterPro" id="IPR021131">
    <property type="entry name" value="Ribosomal_uL15/eL18"/>
</dbReference>
<dbReference type="AlphaFoldDB" id="A0A8T2ZIP5"/>
<proteinExistence type="inferred from homology"/>
<dbReference type="PANTHER" id="PTHR10934:SF25">
    <property type="entry name" value="LARGE RIBOSOMAL SUBUNIT PROTEIN EL18X-RELATED"/>
    <property type="match status" value="1"/>
</dbReference>
<dbReference type="InterPro" id="IPR036227">
    <property type="entry name" value="Ribosomal_uL15/eL18_sf"/>
</dbReference>
<evidence type="ECO:0000256" key="4">
    <source>
        <dbReference type="SAM" id="MobiDB-lite"/>
    </source>
</evidence>
<keyword evidence="3" id="KW-0687">Ribonucleoprotein</keyword>
<dbReference type="FunFam" id="3.100.10.10:FF:000001">
    <property type="entry name" value="60S ribosomal protein L18"/>
    <property type="match status" value="1"/>
</dbReference>
<dbReference type="GO" id="GO:0003735">
    <property type="term" value="F:structural constituent of ribosome"/>
    <property type="evidence" value="ECO:0007669"/>
    <property type="project" value="InterPro"/>
</dbReference>
<accession>A0A8T2ZIP5</accession>
<evidence type="ECO:0000313" key="6">
    <source>
        <dbReference type="EMBL" id="KAH8517317.1"/>
    </source>
</evidence>
<sequence>MFFSSLCYCSPSSLFCSALLSAEASSGPYKRKARKMRRIFSPILYKSLNSQGFLSFNLPRVKRHYVSRVILPNNKLRETTPLMYKRARPKRVFLPKGLKTLAYLSLCFSSLSRTLDLPLPQQSSSNSTTKMGIDLKAGGKSKKTKRTAPKSDDIYLKLLVKLYRFLVRRTGSKFNAVILKRLFMSKINKPPLSLSRLITFMKGKEDKIAVVVGTITDDIRVYEVPALKVTALRFTETARARIEKAGGECLTFDQLALRAPLGQNTIQRFPRSTMEVTRLPSTSFANHIVVDASIPRDAISSICVHSAYGSLLFEH</sequence>
<dbReference type="InterPro" id="IPR000039">
    <property type="entry name" value="Ribosomal_eL18"/>
</dbReference>
<dbReference type="GO" id="GO:0022625">
    <property type="term" value="C:cytosolic large ribosomal subunit"/>
    <property type="evidence" value="ECO:0007669"/>
    <property type="project" value="TreeGrafter"/>
</dbReference>
<feature type="region of interest" description="Disordered" evidence="4">
    <location>
        <begin position="121"/>
        <end position="147"/>
    </location>
</feature>
<evidence type="ECO:0000256" key="3">
    <source>
        <dbReference type="ARBA" id="ARBA00023274"/>
    </source>
</evidence>
<comment type="similarity">
    <text evidence="1">Belongs to the eukaryotic ribosomal protein eL18 family.</text>
</comment>
<dbReference type="GO" id="GO:0006412">
    <property type="term" value="P:translation"/>
    <property type="evidence" value="ECO:0007669"/>
    <property type="project" value="InterPro"/>
</dbReference>
<feature type="compositionally biased region" description="Polar residues" evidence="4">
    <location>
        <begin position="121"/>
        <end position="130"/>
    </location>
</feature>
<keyword evidence="2" id="KW-0689">Ribosomal protein</keyword>
<dbReference type="Pfam" id="PF17135">
    <property type="entry name" value="Ribosomal_L18"/>
    <property type="match status" value="1"/>
</dbReference>
<name>A0A8T2ZIP5_POPDE</name>
<evidence type="ECO:0000256" key="2">
    <source>
        <dbReference type="ARBA" id="ARBA00022980"/>
    </source>
</evidence>
<protein>
    <recommendedName>
        <fullName evidence="5">Large ribosomal subunit protein uL15/eL18 domain-containing protein</fullName>
    </recommendedName>
</protein>
<dbReference type="Proteomes" id="UP000807159">
    <property type="component" value="Chromosome 2"/>
</dbReference>
<dbReference type="EMBL" id="JACEGQ020000002">
    <property type="protein sequence ID" value="KAH8517317.1"/>
    <property type="molecule type" value="Genomic_DNA"/>
</dbReference>